<comment type="caution">
    <text evidence="3">The sequence shown here is derived from an EMBL/GenBank/DDBJ whole genome shotgun (WGS) entry which is preliminary data.</text>
</comment>
<dbReference type="Pfam" id="PF17475">
    <property type="entry name" value="Binary_toxB_2"/>
    <property type="match status" value="1"/>
</dbReference>
<evidence type="ECO:0000313" key="4">
    <source>
        <dbReference type="Proteomes" id="UP000222944"/>
    </source>
</evidence>
<feature type="compositionally biased region" description="Basic and acidic residues" evidence="1">
    <location>
        <begin position="34"/>
        <end position="48"/>
    </location>
</feature>
<dbReference type="InterPro" id="IPR035331">
    <property type="entry name" value="Binary_toxB_3"/>
</dbReference>
<name>A0A9X7GGV9_BACTU</name>
<evidence type="ECO:0000313" key="3">
    <source>
        <dbReference type="EMBL" id="PGH79631.1"/>
    </source>
</evidence>
<accession>A0A9X7GGV9</accession>
<dbReference type="Gene3D" id="2.60.120.240">
    <property type="entry name" value="Protective antigen, heptamerisation domain"/>
    <property type="match status" value="1"/>
</dbReference>
<dbReference type="PRINTS" id="PR01391">
    <property type="entry name" value="BINARYTOXINB"/>
</dbReference>
<reference evidence="3 4" key="1">
    <citation type="submission" date="2017-09" db="EMBL/GenBank/DDBJ databases">
        <title>Large-scale bioinformatics analysis of Bacillus genomes uncovers conserved roles of natural products in bacterial physiology.</title>
        <authorList>
            <consortium name="Agbiome Team Llc"/>
            <person name="Bleich R.M."/>
            <person name="Grubbs K.J."/>
            <person name="Santa Maria K.C."/>
            <person name="Allen S.E."/>
            <person name="Farag S."/>
            <person name="Shank E.A."/>
            <person name="Bowers A."/>
        </authorList>
    </citation>
    <scope>NUCLEOTIDE SEQUENCE [LARGE SCALE GENOMIC DNA]</scope>
    <source>
        <strain evidence="3 4">AFS058004</strain>
    </source>
</reference>
<dbReference type="SUPFAM" id="SSF56988">
    <property type="entry name" value="Anthrax protective antigen"/>
    <property type="match status" value="1"/>
</dbReference>
<dbReference type="Pfam" id="PF03495">
    <property type="entry name" value="Binary_toxB"/>
    <property type="match status" value="1"/>
</dbReference>
<dbReference type="InterPro" id="IPR003896">
    <property type="entry name" value="Bacterial_exotoxin_B"/>
</dbReference>
<gene>
    <name evidence="3" type="ORF">CN899_25410</name>
</gene>
<organism evidence="3 4">
    <name type="scientific">Bacillus thuringiensis</name>
    <dbReference type="NCBI Taxonomy" id="1428"/>
    <lineage>
        <taxon>Bacteria</taxon>
        <taxon>Bacillati</taxon>
        <taxon>Bacillota</taxon>
        <taxon>Bacilli</taxon>
        <taxon>Bacillales</taxon>
        <taxon>Bacillaceae</taxon>
        <taxon>Bacillus</taxon>
        <taxon>Bacillus cereus group</taxon>
    </lineage>
</organism>
<dbReference type="InterPro" id="IPR035088">
    <property type="entry name" value="PA_Ca-bd"/>
</dbReference>
<dbReference type="Pfam" id="PF07691">
    <property type="entry name" value="PA14"/>
    <property type="match status" value="1"/>
</dbReference>
<dbReference type="GO" id="GO:0051260">
    <property type="term" value="P:protein homooligomerization"/>
    <property type="evidence" value="ECO:0007669"/>
    <property type="project" value="InterPro"/>
</dbReference>
<protein>
    <submittedName>
        <fullName evidence="3">Iota toxin protein Ib</fullName>
    </submittedName>
</protein>
<feature type="region of interest" description="Disordered" evidence="1">
    <location>
        <begin position="34"/>
        <end position="53"/>
    </location>
</feature>
<dbReference type="RefSeq" id="WP_098866827.1">
    <property type="nucleotide sequence ID" value="NZ_NUFN01000037.1"/>
</dbReference>
<dbReference type="Gene3D" id="2.60.120.260">
    <property type="entry name" value="Galactose-binding domain-like"/>
    <property type="match status" value="1"/>
</dbReference>
<dbReference type="Gene3D" id="3.90.182.10">
    <property type="entry name" value="Toxin - Anthrax Protective Antigen,domain 1"/>
    <property type="match status" value="1"/>
</dbReference>
<feature type="region of interest" description="Disordered" evidence="1">
    <location>
        <begin position="317"/>
        <end position="344"/>
    </location>
</feature>
<dbReference type="Proteomes" id="UP000222944">
    <property type="component" value="Unassembled WGS sequence"/>
</dbReference>
<dbReference type="InterPro" id="IPR027439">
    <property type="entry name" value="PA_heptamer_dom"/>
</dbReference>
<dbReference type="Gene3D" id="3.10.20.110">
    <property type="match status" value="1"/>
</dbReference>
<dbReference type="InterPro" id="IPR037149">
    <property type="entry name" value="PA_heptamer_dom_sf"/>
</dbReference>
<dbReference type="PROSITE" id="PS51820">
    <property type="entry name" value="PA14"/>
    <property type="match status" value="1"/>
</dbReference>
<dbReference type="InterPro" id="IPR037524">
    <property type="entry name" value="PA14/GLEYA"/>
</dbReference>
<dbReference type="InterPro" id="IPR011658">
    <property type="entry name" value="PA14_dom"/>
</dbReference>
<dbReference type="SMART" id="SM00758">
    <property type="entry name" value="PA14"/>
    <property type="match status" value="1"/>
</dbReference>
<dbReference type="GO" id="GO:0005576">
    <property type="term" value="C:extracellular region"/>
    <property type="evidence" value="ECO:0007669"/>
    <property type="project" value="InterPro"/>
</dbReference>
<evidence type="ECO:0000259" key="2">
    <source>
        <dbReference type="PROSITE" id="PS51820"/>
    </source>
</evidence>
<feature type="domain" description="PA14" evidence="2">
    <location>
        <begin position="48"/>
        <end position="185"/>
    </location>
</feature>
<dbReference type="Pfam" id="PF17476">
    <property type="entry name" value="Binary_toxB_3"/>
    <property type="match status" value="1"/>
</dbReference>
<evidence type="ECO:0000256" key="1">
    <source>
        <dbReference type="SAM" id="MobiDB-lite"/>
    </source>
</evidence>
<proteinExistence type="predicted"/>
<sequence length="912" mass="99641">MKFTNIYKYAAVAALLIPTAGVPTTVSFAENKVESKKEKKSAKEEKQENPNGLVGHYFKDATFTGLSYIQVGEKNTLMKKEKESKEDIPLEKAQSVRWNGTIKPDQTGEYKLFTSASKDIVVQVNGETVLKKDGQENIEQSIKLEKDKSYEIKIEHKIDAANPSAELKLSWSIDNKEKEPIPEKNILSPNFAEKAEADTNPLIPDHSLFNEKQRILFPPKDTDTDKDGIPDGLETDGYTFNGLQIIPWNGLLGELGYKKYVSSPFKLKTAADPYTDFEKVTGHIPEATKYEARDPLVAAAPAVTVNMEKLLMSKNENVSEGTSGTHTVGTSTTTSNGFSLGGNAGRTNSPKGWFAGITGLFSYNNSKSVTRETSDSESWSSTIGINTAEAAFLNANVRYHNNGTAPIYETKPTTNFVMQPSGDSIFTVTSGPNVIGNSVGPGETYPKAGQAPISLNQANPTATVNIVIDAPTLDALQTGTETLDLETTQTDGRYGIIDSNGNLVQNESQKWSPILTDINTASGGLILTDSQANGAILERRVAAKNPNDPNDQTPEITIGEAIEKAFNAKKINGKLYYTNQDGKNVSLDEGSVHLITDESTQEKIENQLENLPLERQHVYNAKWERGMNLELITPDTIYDFENALNLGWSNILPSLDAYTGLGGALTTSGASASKQLDLKPETSYVVKAFVKNPDIVQKNVSLFVGKYSGSNPVPNDAKVTQVIEGSDHNWHEMELYFNTGDEPESYRTLTISAGVGKSIEFDDVSIKELSNPFTEYNFIKNGTFEEGGLYWNVENGASIIGTHNVFLPYANSAINSDLFELGRGYFVGGSGQNSVSKSHPVKISLHKENGTEIDSVVQNSIVPFDGTYPPTYFKLTNISDATKVYLRVSAMEDSSDLGVSNISLRKLIDNRE</sequence>
<dbReference type="EMBL" id="NUFN01000037">
    <property type="protein sequence ID" value="PGH79631.1"/>
    <property type="molecule type" value="Genomic_DNA"/>
</dbReference>
<feature type="compositionally biased region" description="Low complexity" evidence="1">
    <location>
        <begin position="319"/>
        <end position="338"/>
    </location>
</feature>
<dbReference type="AlphaFoldDB" id="A0A9X7GGV9"/>